<dbReference type="FunFam" id="3.40.50.1820:FF:000255">
    <property type="entry name" value="Alpha/beta hydrolase, putative"/>
    <property type="match status" value="1"/>
</dbReference>
<dbReference type="Gene3D" id="3.40.50.1820">
    <property type="entry name" value="alpha/beta hydrolase"/>
    <property type="match status" value="1"/>
</dbReference>
<evidence type="ECO:0000313" key="3">
    <source>
        <dbReference type="Proteomes" id="UP000799444"/>
    </source>
</evidence>
<evidence type="ECO:0000313" key="2">
    <source>
        <dbReference type="EMBL" id="KAF2741515.1"/>
    </source>
</evidence>
<feature type="domain" description="Serine aminopeptidase S33" evidence="1">
    <location>
        <begin position="26"/>
        <end position="275"/>
    </location>
</feature>
<accession>A0A9P4RB46</accession>
<dbReference type="OrthoDB" id="10249433at2759"/>
<dbReference type="InterPro" id="IPR029058">
    <property type="entry name" value="AB_hydrolase_fold"/>
</dbReference>
<comment type="caution">
    <text evidence="2">The sequence shown here is derived from an EMBL/GenBank/DDBJ whole genome shotgun (WGS) entry which is preliminary data.</text>
</comment>
<dbReference type="AlphaFoldDB" id="A0A9P4RB46"/>
<keyword evidence="3" id="KW-1185">Reference proteome</keyword>
<sequence>MSTEEGWHTVEDGAKLYTKTWKTEGPAKARVVFLHGFSDHCNNYDTFFYPLASKGIEVYAFDQRGWGRSVKKQADKGNTGPTKRVLDDITSFLKTVIPSSIPLFLMGHSMGGGEILLYAAEGPAEIRKHIRGYLCESPFIEFDPKSKPNWFTVFFGRLAGRLLPHRQMVNPIDVKLVSRDEAVQKKLFEDDLNHDTGTLEGLAGLLDRTGALNSGKVIIGDGAGEGGVTRVWIGHGTKDGVTSFTASKSFFDRLTAKDKEFKPYEDFVHRLHEDLQPQSQAFVEDCANWMLARSVEPVQVSGSDDAAKPKL</sequence>
<organism evidence="2 3">
    <name type="scientific">Polyplosphaeria fusca</name>
    <dbReference type="NCBI Taxonomy" id="682080"/>
    <lineage>
        <taxon>Eukaryota</taxon>
        <taxon>Fungi</taxon>
        <taxon>Dikarya</taxon>
        <taxon>Ascomycota</taxon>
        <taxon>Pezizomycotina</taxon>
        <taxon>Dothideomycetes</taxon>
        <taxon>Pleosporomycetidae</taxon>
        <taxon>Pleosporales</taxon>
        <taxon>Tetraplosphaeriaceae</taxon>
        <taxon>Polyplosphaeria</taxon>
    </lineage>
</organism>
<proteinExistence type="predicted"/>
<dbReference type="PANTHER" id="PTHR11614">
    <property type="entry name" value="PHOSPHOLIPASE-RELATED"/>
    <property type="match status" value="1"/>
</dbReference>
<evidence type="ECO:0000259" key="1">
    <source>
        <dbReference type="Pfam" id="PF12146"/>
    </source>
</evidence>
<dbReference type="SUPFAM" id="SSF53474">
    <property type="entry name" value="alpha/beta-Hydrolases"/>
    <property type="match status" value="1"/>
</dbReference>
<protein>
    <submittedName>
        <fullName evidence="2">Alpha/beta-hydrolase</fullName>
    </submittedName>
</protein>
<dbReference type="EMBL" id="ML996097">
    <property type="protein sequence ID" value="KAF2741515.1"/>
    <property type="molecule type" value="Genomic_DNA"/>
</dbReference>
<dbReference type="Pfam" id="PF12146">
    <property type="entry name" value="Hydrolase_4"/>
    <property type="match status" value="1"/>
</dbReference>
<gene>
    <name evidence="2" type="ORF">EJ04DRAFT_547848</name>
</gene>
<name>A0A9P4RB46_9PLEO</name>
<dbReference type="Proteomes" id="UP000799444">
    <property type="component" value="Unassembled WGS sequence"/>
</dbReference>
<dbReference type="InterPro" id="IPR051044">
    <property type="entry name" value="MAG_DAG_Lipase"/>
</dbReference>
<reference evidence="2" key="1">
    <citation type="journal article" date="2020" name="Stud. Mycol.">
        <title>101 Dothideomycetes genomes: a test case for predicting lifestyles and emergence of pathogens.</title>
        <authorList>
            <person name="Haridas S."/>
            <person name="Albert R."/>
            <person name="Binder M."/>
            <person name="Bloem J."/>
            <person name="Labutti K."/>
            <person name="Salamov A."/>
            <person name="Andreopoulos B."/>
            <person name="Baker S."/>
            <person name="Barry K."/>
            <person name="Bills G."/>
            <person name="Bluhm B."/>
            <person name="Cannon C."/>
            <person name="Castanera R."/>
            <person name="Culley D."/>
            <person name="Daum C."/>
            <person name="Ezra D."/>
            <person name="Gonzalez J."/>
            <person name="Henrissat B."/>
            <person name="Kuo A."/>
            <person name="Liang C."/>
            <person name="Lipzen A."/>
            <person name="Lutzoni F."/>
            <person name="Magnuson J."/>
            <person name="Mondo S."/>
            <person name="Nolan M."/>
            <person name="Ohm R."/>
            <person name="Pangilinan J."/>
            <person name="Park H.-J."/>
            <person name="Ramirez L."/>
            <person name="Alfaro M."/>
            <person name="Sun H."/>
            <person name="Tritt A."/>
            <person name="Yoshinaga Y."/>
            <person name="Zwiers L.-H."/>
            <person name="Turgeon B."/>
            <person name="Goodwin S."/>
            <person name="Spatafora J."/>
            <person name="Crous P."/>
            <person name="Grigoriev I."/>
        </authorList>
    </citation>
    <scope>NUCLEOTIDE SEQUENCE</scope>
    <source>
        <strain evidence="2">CBS 125425</strain>
    </source>
</reference>
<dbReference type="InterPro" id="IPR022742">
    <property type="entry name" value="Hydrolase_4"/>
</dbReference>